<reference evidence="4" key="1">
    <citation type="journal article" date="2022" name="bioRxiv">
        <title>Genomics of Preaxostyla Flagellates Illuminates Evolutionary Transitions and the Path Towards Mitochondrial Loss.</title>
        <authorList>
            <person name="Novak L.V.F."/>
            <person name="Treitli S.C."/>
            <person name="Pyrih J."/>
            <person name="Halakuc P."/>
            <person name="Pipaliya S.V."/>
            <person name="Vacek V."/>
            <person name="Brzon O."/>
            <person name="Soukal P."/>
            <person name="Eme L."/>
            <person name="Dacks J.B."/>
            <person name="Karnkowska A."/>
            <person name="Elias M."/>
            <person name="Hampl V."/>
        </authorList>
    </citation>
    <scope>NUCLEOTIDE SEQUENCE</scope>
    <source>
        <strain evidence="4">RCP-MX</strain>
    </source>
</reference>
<organism evidence="4 5">
    <name type="scientific">Paratrimastix pyriformis</name>
    <dbReference type="NCBI Taxonomy" id="342808"/>
    <lineage>
        <taxon>Eukaryota</taxon>
        <taxon>Metamonada</taxon>
        <taxon>Preaxostyla</taxon>
        <taxon>Paratrimastigidae</taxon>
        <taxon>Paratrimastix</taxon>
    </lineage>
</organism>
<dbReference type="PANTHER" id="PTHR47268">
    <property type="entry name" value="ACYLPHOSPHATASE"/>
    <property type="match status" value="1"/>
</dbReference>
<evidence type="ECO:0000256" key="2">
    <source>
        <dbReference type="RuleBase" id="RU004168"/>
    </source>
</evidence>
<keyword evidence="1" id="KW-0378">Hydrolase</keyword>
<evidence type="ECO:0000256" key="1">
    <source>
        <dbReference type="PROSITE-ProRule" id="PRU00520"/>
    </source>
</evidence>
<dbReference type="EC" id="3.6.1.7" evidence="1"/>
<comment type="catalytic activity">
    <reaction evidence="1">
        <text>an acyl phosphate + H2O = a carboxylate + phosphate + H(+)</text>
        <dbReference type="Rhea" id="RHEA:14965"/>
        <dbReference type="ChEBI" id="CHEBI:15377"/>
        <dbReference type="ChEBI" id="CHEBI:15378"/>
        <dbReference type="ChEBI" id="CHEBI:29067"/>
        <dbReference type="ChEBI" id="CHEBI:43474"/>
        <dbReference type="ChEBI" id="CHEBI:59918"/>
        <dbReference type="EC" id="3.6.1.7"/>
    </reaction>
</comment>
<dbReference type="Gene3D" id="3.30.70.100">
    <property type="match status" value="1"/>
</dbReference>
<evidence type="ECO:0000313" key="5">
    <source>
        <dbReference type="Proteomes" id="UP001141327"/>
    </source>
</evidence>
<dbReference type="EMBL" id="JAPMOS010000010">
    <property type="protein sequence ID" value="KAJ4460855.1"/>
    <property type="molecule type" value="Genomic_DNA"/>
</dbReference>
<protein>
    <recommendedName>
        <fullName evidence="1">acylphosphatase</fullName>
        <ecNumber evidence="1">3.6.1.7</ecNumber>
    </recommendedName>
</protein>
<comment type="caution">
    <text evidence="4">The sequence shown here is derived from an EMBL/GenBank/DDBJ whole genome shotgun (WGS) entry which is preliminary data.</text>
</comment>
<sequence length="95" mass="10826">MATGLVRARVIWHGEVQGVNFRYHTREDSDRFRVSGFVQNLPDSTVLTVAEGEKTEVEHFIQAIEGTMGSRTEITGKDVVWEPATGEFRSFEIRR</sequence>
<dbReference type="InterPro" id="IPR036046">
    <property type="entry name" value="Acylphosphatase-like_dom_sf"/>
</dbReference>
<name>A0ABQ8UNV6_9EUKA</name>
<dbReference type="PANTHER" id="PTHR47268:SF4">
    <property type="entry name" value="ACYLPHOSPHATASE"/>
    <property type="match status" value="1"/>
</dbReference>
<feature type="domain" description="Acylphosphatase-like" evidence="3">
    <location>
        <begin position="7"/>
        <end position="95"/>
    </location>
</feature>
<feature type="active site" evidence="1">
    <location>
        <position position="40"/>
    </location>
</feature>
<dbReference type="Pfam" id="PF00708">
    <property type="entry name" value="Acylphosphatase"/>
    <property type="match status" value="1"/>
</dbReference>
<evidence type="ECO:0000313" key="4">
    <source>
        <dbReference type="EMBL" id="KAJ4460855.1"/>
    </source>
</evidence>
<evidence type="ECO:0000259" key="3">
    <source>
        <dbReference type="PROSITE" id="PS51160"/>
    </source>
</evidence>
<proteinExistence type="inferred from homology"/>
<keyword evidence="5" id="KW-1185">Reference proteome</keyword>
<dbReference type="InterPro" id="IPR020456">
    <property type="entry name" value="Acylphosphatase"/>
</dbReference>
<dbReference type="InterPro" id="IPR001792">
    <property type="entry name" value="Acylphosphatase-like_dom"/>
</dbReference>
<dbReference type="PROSITE" id="PS51160">
    <property type="entry name" value="ACYLPHOSPHATASE_3"/>
    <property type="match status" value="1"/>
</dbReference>
<feature type="active site" evidence="1">
    <location>
        <position position="22"/>
    </location>
</feature>
<gene>
    <name evidence="4" type="ORF">PAPYR_2678</name>
</gene>
<dbReference type="Proteomes" id="UP001141327">
    <property type="component" value="Unassembled WGS sequence"/>
</dbReference>
<comment type="similarity">
    <text evidence="2">Belongs to the acylphosphatase family.</text>
</comment>
<accession>A0ABQ8UNV6</accession>
<dbReference type="SUPFAM" id="SSF54975">
    <property type="entry name" value="Acylphosphatase/BLUF domain-like"/>
    <property type="match status" value="1"/>
</dbReference>